<proteinExistence type="predicted"/>
<evidence type="ECO:0000313" key="1">
    <source>
        <dbReference type="EMBL" id="SAL58547.1"/>
    </source>
</evidence>
<comment type="caution">
    <text evidence="1">The sequence shown here is derived from an EMBL/GenBank/DDBJ whole genome shotgun (WGS) entry which is preliminary data.</text>
</comment>
<reference evidence="1" key="1">
    <citation type="submission" date="2016-01" db="EMBL/GenBank/DDBJ databases">
        <authorList>
            <person name="Peeters C."/>
        </authorList>
    </citation>
    <scope>NUCLEOTIDE SEQUENCE [LARGE SCALE GENOMIC DNA]</scope>
    <source>
        <strain evidence="1">LMG 22940</strain>
    </source>
</reference>
<keyword evidence="2" id="KW-1185">Reference proteome</keyword>
<dbReference type="Gene3D" id="1.10.10.10">
    <property type="entry name" value="Winged helix-like DNA-binding domain superfamily/Winged helix DNA-binding domain"/>
    <property type="match status" value="1"/>
</dbReference>
<organism evidence="1 2">
    <name type="scientific">Caballeronia choica</name>
    <dbReference type="NCBI Taxonomy" id="326476"/>
    <lineage>
        <taxon>Bacteria</taxon>
        <taxon>Pseudomonadati</taxon>
        <taxon>Pseudomonadota</taxon>
        <taxon>Betaproteobacteria</taxon>
        <taxon>Burkholderiales</taxon>
        <taxon>Burkholderiaceae</taxon>
        <taxon>Caballeronia</taxon>
    </lineage>
</organism>
<dbReference type="AlphaFoldDB" id="A0A158IPR1"/>
<name>A0A158IPR1_9BURK</name>
<protein>
    <submittedName>
        <fullName evidence="1">Uncharacterized protein</fullName>
    </submittedName>
</protein>
<dbReference type="EMBL" id="FCON02000026">
    <property type="protein sequence ID" value="SAL58547.1"/>
    <property type="molecule type" value="Genomic_DNA"/>
</dbReference>
<sequence>MKCGRHPISSPGFLREPRFRRRQWITGKSMDDCNEEKLFVSELRVKSLLRKINSNLGAQNRTQAVAIGRTRGLIQKPRGRPRGARAPCGQTSRDRLSIRPVRFRNVEFIARVAHLPAAASNTPCSRKNLHPNHELSESQRLTLECADFHAASCRPACIHLRKYRGYGFRAGRKWRPPIMTITRWEAAPRRTAGT</sequence>
<dbReference type="Proteomes" id="UP000054770">
    <property type="component" value="Unassembled WGS sequence"/>
</dbReference>
<evidence type="ECO:0000313" key="2">
    <source>
        <dbReference type="Proteomes" id="UP000054770"/>
    </source>
</evidence>
<dbReference type="InterPro" id="IPR036388">
    <property type="entry name" value="WH-like_DNA-bd_sf"/>
</dbReference>
<gene>
    <name evidence="1" type="ORF">AWB68_02906</name>
</gene>
<accession>A0A158IPR1</accession>